<keyword evidence="2 7" id="KW-0547">Nucleotide-binding</keyword>
<keyword evidence="1 7" id="KW-0436">Ligase</keyword>
<gene>
    <name evidence="9" type="ORF">BFF78_29750</name>
</gene>
<dbReference type="Pfam" id="PF09334">
    <property type="entry name" value="tRNA-synt_1g"/>
    <property type="match status" value="1"/>
</dbReference>
<accession>A0A1D7YGD0</accession>
<evidence type="ECO:0000256" key="7">
    <source>
        <dbReference type="RuleBase" id="RU363039"/>
    </source>
</evidence>
<dbReference type="KEGG" id="spun:BFF78_29750"/>
<evidence type="ECO:0000256" key="5">
    <source>
        <dbReference type="ARBA" id="ARBA00023146"/>
    </source>
</evidence>
<dbReference type="PANTHER" id="PTHR45765">
    <property type="entry name" value="METHIONINE--TRNA LIGASE"/>
    <property type="match status" value="1"/>
</dbReference>
<keyword evidence="10" id="KW-1185">Reference proteome</keyword>
<dbReference type="InterPro" id="IPR023458">
    <property type="entry name" value="Met-tRNA_ligase_1"/>
</dbReference>
<dbReference type="InterPro" id="IPR014729">
    <property type="entry name" value="Rossmann-like_a/b/a_fold"/>
</dbReference>
<dbReference type="InterPro" id="IPR015413">
    <property type="entry name" value="Methionyl/Leucyl_tRNA_Synth"/>
</dbReference>
<dbReference type="Gene3D" id="3.40.50.620">
    <property type="entry name" value="HUPs"/>
    <property type="match status" value="1"/>
</dbReference>
<reference evidence="10" key="1">
    <citation type="submission" date="2016-09" db="EMBL/GenBank/DDBJ databases">
        <title>Streptomyces puniciscabiei strain:TW1S1 Genome sequencing and assembly.</title>
        <authorList>
            <person name="Kim M.-K."/>
            <person name="Kim S.B."/>
        </authorList>
    </citation>
    <scope>NUCLEOTIDE SEQUENCE [LARGE SCALE GENOMIC DNA]</scope>
    <source>
        <strain evidence="10">TW1S1</strain>
    </source>
</reference>
<keyword evidence="4 7" id="KW-0648">Protein biosynthesis</keyword>
<dbReference type="RefSeq" id="WP_069781224.1">
    <property type="nucleotide sequence ID" value="NZ_CP017248.1"/>
</dbReference>
<dbReference type="Gene3D" id="2.20.28.20">
    <property type="entry name" value="Methionyl-tRNA synthetase, Zn-domain"/>
    <property type="match status" value="1"/>
</dbReference>
<dbReference type="SUPFAM" id="SSF52374">
    <property type="entry name" value="Nucleotidylyl transferase"/>
    <property type="match status" value="1"/>
</dbReference>
<comment type="catalytic activity">
    <reaction evidence="6">
        <text>tRNA(Met) + L-methionine + ATP = L-methionyl-tRNA(Met) + AMP + diphosphate</text>
        <dbReference type="Rhea" id="RHEA:13481"/>
        <dbReference type="Rhea" id="RHEA-COMP:9667"/>
        <dbReference type="Rhea" id="RHEA-COMP:9698"/>
        <dbReference type="ChEBI" id="CHEBI:30616"/>
        <dbReference type="ChEBI" id="CHEBI:33019"/>
        <dbReference type="ChEBI" id="CHEBI:57844"/>
        <dbReference type="ChEBI" id="CHEBI:78442"/>
        <dbReference type="ChEBI" id="CHEBI:78530"/>
        <dbReference type="ChEBI" id="CHEBI:456215"/>
        <dbReference type="EC" id="6.1.1.10"/>
    </reaction>
</comment>
<keyword evidence="5 7" id="KW-0030">Aminoacyl-tRNA synthetase</keyword>
<dbReference type="PROSITE" id="PS00178">
    <property type="entry name" value="AA_TRNA_LIGASE_I"/>
    <property type="match status" value="1"/>
</dbReference>
<evidence type="ECO:0000256" key="4">
    <source>
        <dbReference type="ARBA" id="ARBA00022917"/>
    </source>
</evidence>
<dbReference type="GO" id="GO:0004825">
    <property type="term" value="F:methionine-tRNA ligase activity"/>
    <property type="evidence" value="ECO:0007669"/>
    <property type="project" value="UniProtKB-EC"/>
</dbReference>
<organism evidence="9 10">
    <name type="scientific">Streptomyces fodineus</name>
    <dbReference type="NCBI Taxonomy" id="1904616"/>
    <lineage>
        <taxon>Bacteria</taxon>
        <taxon>Bacillati</taxon>
        <taxon>Actinomycetota</taxon>
        <taxon>Actinomycetes</taxon>
        <taxon>Kitasatosporales</taxon>
        <taxon>Streptomycetaceae</taxon>
        <taxon>Streptomyces</taxon>
    </lineage>
</organism>
<feature type="domain" description="Methionyl/Leucyl tRNA synthetase" evidence="8">
    <location>
        <begin position="17"/>
        <end position="386"/>
    </location>
</feature>
<protein>
    <recommendedName>
        <fullName evidence="8">Methionyl/Leucyl tRNA synthetase domain-containing protein</fullName>
    </recommendedName>
</protein>
<evidence type="ECO:0000256" key="6">
    <source>
        <dbReference type="ARBA" id="ARBA00047364"/>
    </source>
</evidence>
<evidence type="ECO:0000256" key="3">
    <source>
        <dbReference type="ARBA" id="ARBA00022840"/>
    </source>
</evidence>
<sequence length="520" mass="56431">MSTTPSAKRYLIVPMHPTPNGRMHIGHAAGAYLRGDVIARHLRREGHDVSVISGTDAYENWIQLEALTAHRSPAETCWRYHSLIGDDLRSLGVELDQWVSPLDENHTGPYREVHEGLLRTLAARGTAKKIADPVPRSKDSGRYVIGVWLQGTCPHCRTPGGGNACEECGYHYQPSEILQPRSRLDEGPLVWQEFDSWYLSPPNVEEIIDRIRSADVAGDFADIAVAYLRQTGGRVRLSQPGDWGIESELAGPDGVLSNPYFGFSLYCGELYRGLRNAAVNPFHRESDVTTVGLFGIDNAVGGVGASHALALAHGELKPFDHMVTNYFLNFEGEKVSTSRKHGIWLNELLSRTSATADELRYHLSHIALEKGSGNFTADGFAESVNRLRTRLADPLPGPASGEVPGEETERIVRTVAEQGRHLQPGAALCLPSAVAVLDAWLEDRPARPGAGWLTGLALLAEPFMPTLAGDLWAGLGRLGRPSLPALGRDTIGGRGAWPAPPAPLTAQELAGVSHVRSAHV</sequence>
<dbReference type="GO" id="GO:0005829">
    <property type="term" value="C:cytosol"/>
    <property type="evidence" value="ECO:0007669"/>
    <property type="project" value="TreeGrafter"/>
</dbReference>
<dbReference type="EMBL" id="CP017248">
    <property type="protein sequence ID" value="AOR34678.1"/>
    <property type="molecule type" value="Genomic_DNA"/>
</dbReference>
<evidence type="ECO:0000259" key="8">
    <source>
        <dbReference type="Pfam" id="PF09334"/>
    </source>
</evidence>
<evidence type="ECO:0000256" key="1">
    <source>
        <dbReference type="ARBA" id="ARBA00022598"/>
    </source>
</evidence>
<comment type="similarity">
    <text evidence="7">Belongs to the class-I aminoacyl-tRNA synthetase family.</text>
</comment>
<evidence type="ECO:0000313" key="9">
    <source>
        <dbReference type="EMBL" id="AOR34678.1"/>
    </source>
</evidence>
<name>A0A1D7YGD0_9ACTN</name>
<keyword evidence="3 7" id="KW-0067">ATP-binding</keyword>
<dbReference type="GO" id="GO:0006431">
    <property type="term" value="P:methionyl-tRNA aminoacylation"/>
    <property type="evidence" value="ECO:0007669"/>
    <property type="project" value="TreeGrafter"/>
</dbReference>
<dbReference type="AlphaFoldDB" id="A0A1D7YGD0"/>
<dbReference type="InterPro" id="IPR001412">
    <property type="entry name" value="aa-tRNA-synth_I_CS"/>
</dbReference>
<dbReference type="GO" id="GO:0005524">
    <property type="term" value="F:ATP binding"/>
    <property type="evidence" value="ECO:0007669"/>
    <property type="project" value="UniProtKB-KW"/>
</dbReference>
<dbReference type="PANTHER" id="PTHR45765:SF1">
    <property type="entry name" value="METHIONINE--TRNA LIGASE, CYTOPLASMIC"/>
    <property type="match status" value="1"/>
</dbReference>
<proteinExistence type="inferred from homology"/>
<evidence type="ECO:0000256" key="2">
    <source>
        <dbReference type="ARBA" id="ARBA00022741"/>
    </source>
</evidence>
<dbReference type="InterPro" id="IPR029038">
    <property type="entry name" value="MetRS_Zn"/>
</dbReference>
<evidence type="ECO:0000313" key="10">
    <source>
        <dbReference type="Proteomes" id="UP000094960"/>
    </source>
</evidence>
<dbReference type="Proteomes" id="UP000094960">
    <property type="component" value="Chromosome"/>
</dbReference>